<gene>
    <name evidence="2" type="ORF">D0Y65_028699</name>
</gene>
<name>A0A445HVM5_GLYSO</name>
<sequence>MMAKPDLDGGDVGEVGVISRERGEGGRDRFTTMRGDVDGVRDERGGGSTIRNGDVVRRCSPSS</sequence>
<keyword evidence="3" id="KW-1185">Reference proteome</keyword>
<feature type="region of interest" description="Disordered" evidence="1">
    <location>
        <begin position="1"/>
        <end position="63"/>
    </location>
</feature>
<dbReference type="AlphaFoldDB" id="A0A445HVM5"/>
<protein>
    <submittedName>
        <fullName evidence="2">Uncharacterized protein</fullName>
    </submittedName>
</protein>
<feature type="compositionally biased region" description="Basic and acidic residues" evidence="1">
    <location>
        <begin position="19"/>
        <end position="45"/>
    </location>
</feature>
<evidence type="ECO:0000313" key="3">
    <source>
        <dbReference type="Proteomes" id="UP000289340"/>
    </source>
</evidence>
<organism evidence="2 3">
    <name type="scientific">Glycine soja</name>
    <name type="common">Wild soybean</name>
    <dbReference type="NCBI Taxonomy" id="3848"/>
    <lineage>
        <taxon>Eukaryota</taxon>
        <taxon>Viridiplantae</taxon>
        <taxon>Streptophyta</taxon>
        <taxon>Embryophyta</taxon>
        <taxon>Tracheophyta</taxon>
        <taxon>Spermatophyta</taxon>
        <taxon>Magnoliopsida</taxon>
        <taxon>eudicotyledons</taxon>
        <taxon>Gunneridae</taxon>
        <taxon>Pentapetalae</taxon>
        <taxon>rosids</taxon>
        <taxon>fabids</taxon>
        <taxon>Fabales</taxon>
        <taxon>Fabaceae</taxon>
        <taxon>Papilionoideae</taxon>
        <taxon>50 kb inversion clade</taxon>
        <taxon>NPAAA clade</taxon>
        <taxon>indigoferoid/millettioid clade</taxon>
        <taxon>Phaseoleae</taxon>
        <taxon>Glycine</taxon>
        <taxon>Glycine subgen. Soja</taxon>
    </lineage>
</organism>
<comment type="caution">
    <text evidence="2">The sequence shown here is derived from an EMBL/GenBank/DDBJ whole genome shotgun (WGS) entry which is preliminary data.</text>
</comment>
<dbReference type="Proteomes" id="UP000289340">
    <property type="component" value="Chromosome 11"/>
</dbReference>
<reference evidence="2 3" key="1">
    <citation type="submission" date="2018-09" db="EMBL/GenBank/DDBJ databases">
        <title>A high-quality reference genome of wild soybean provides a powerful tool to mine soybean genomes.</title>
        <authorList>
            <person name="Xie M."/>
            <person name="Chung C.Y.L."/>
            <person name="Li M.-W."/>
            <person name="Wong F.-L."/>
            <person name="Chan T.-F."/>
            <person name="Lam H.-M."/>
        </authorList>
    </citation>
    <scope>NUCLEOTIDE SEQUENCE [LARGE SCALE GENOMIC DNA]</scope>
    <source>
        <strain evidence="3">cv. W05</strain>
        <tissue evidence="2">Hypocotyl of etiolated seedlings</tissue>
    </source>
</reference>
<accession>A0A445HVM5</accession>
<dbReference type="EMBL" id="QZWG01000011">
    <property type="protein sequence ID" value="RZB77848.1"/>
    <property type="molecule type" value="Genomic_DNA"/>
</dbReference>
<evidence type="ECO:0000313" key="2">
    <source>
        <dbReference type="EMBL" id="RZB77848.1"/>
    </source>
</evidence>
<proteinExistence type="predicted"/>
<evidence type="ECO:0000256" key="1">
    <source>
        <dbReference type="SAM" id="MobiDB-lite"/>
    </source>
</evidence>
<dbReference type="SMR" id="A0A445HVM5"/>